<evidence type="ECO:0000313" key="9">
    <source>
        <dbReference type="EMBL" id="QHN34226.1"/>
    </source>
</evidence>
<organism evidence="9 10">
    <name type="scientific">Gordonia pseudamarae</name>
    <dbReference type="NCBI Taxonomy" id="2831662"/>
    <lineage>
        <taxon>Bacteria</taxon>
        <taxon>Bacillati</taxon>
        <taxon>Actinomycetota</taxon>
        <taxon>Actinomycetes</taxon>
        <taxon>Mycobacteriales</taxon>
        <taxon>Gordoniaceae</taxon>
        <taxon>Gordonia</taxon>
    </lineage>
</organism>
<dbReference type="EMBL" id="CP045809">
    <property type="protein sequence ID" value="QHN34226.1"/>
    <property type="molecule type" value="Genomic_DNA"/>
</dbReference>
<dbReference type="InterPro" id="IPR023753">
    <property type="entry name" value="FAD/NAD-binding_dom"/>
</dbReference>
<dbReference type="InterPro" id="IPR036188">
    <property type="entry name" value="FAD/NAD-bd_sf"/>
</dbReference>
<evidence type="ECO:0000313" key="10">
    <source>
        <dbReference type="Proteomes" id="UP001059836"/>
    </source>
</evidence>
<name>A0ABX6IGF5_9ACTN</name>
<keyword evidence="4" id="KW-0274">FAD</keyword>
<evidence type="ECO:0000259" key="8">
    <source>
        <dbReference type="Pfam" id="PF07992"/>
    </source>
</evidence>
<evidence type="ECO:0000256" key="2">
    <source>
        <dbReference type="ARBA" id="ARBA00010139"/>
    </source>
</evidence>
<keyword evidence="3" id="KW-0285">Flavoprotein</keyword>
<keyword evidence="7" id="KW-0503">Monooxygenase</keyword>
<dbReference type="Proteomes" id="UP001059836">
    <property type="component" value="Chromosome"/>
</dbReference>
<dbReference type="Pfam" id="PF07992">
    <property type="entry name" value="Pyr_redox_2"/>
    <property type="match status" value="1"/>
</dbReference>
<dbReference type="Gene3D" id="3.50.50.60">
    <property type="entry name" value="FAD/NAD(P)-binding domain"/>
    <property type="match status" value="2"/>
</dbReference>
<evidence type="ECO:0000256" key="7">
    <source>
        <dbReference type="ARBA" id="ARBA00023033"/>
    </source>
</evidence>
<evidence type="ECO:0000256" key="1">
    <source>
        <dbReference type="ARBA" id="ARBA00001974"/>
    </source>
</evidence>
<evidence type="ECO:0000256" key="4">
    <source>
        <dbReference type="ARBA" id="ARBA00022827"/>
    </source>
</evidence>
<comment type="cofactor">
    <cofactor evidence="1">
        <name>FAD</name>
        <dbReference type="ChEBI" id="CHEBI:57692"/>
    </cofactor>
</comment>
<dbReference type="RefSeq" id="WP_260840300.1">
    <property type="nucleotide sequence ID" value="NZ_CP045809.1"/>
</dbReference>
<sequence>MTAAELTDPGPQPDGYDRDWVRAKYAFERAKRLRRDGLDQFVEVTAEFSHYADDPYTERVEREPVDDQVQVLVIGAGLGSLIAAVRLREAGFDDIRMVDKAGDVGGTWYWNRYPGAQCDVEAYVYMPLLEELDYIPERKYAFGPEIRKHCVRIAEKYDLYRNSLFQTAVTGMEWNEGAAGDGSAVDSKAAGSWTVTTDRGDTITASIVVVSPGPLSRPKLPGIPGINEFAGHTFHTSRWDYGYTGGGEEDWELTKLADKTVGIVGTGATALQCVPHTGRFAKQLYVFQRTPAAVDVRGDHPTPPEFAAGLKPGWQKERIENFTHWTSGTGAEVDLVSDGWTKVSNDLTTPAVLREMARRTEPMTMEDIGEFLYEEDFKSMQNVRAHIADIIDDPETAKALTPWYKRMCKRLSFHDSYLQTFNRDNVALVDTDGQGIERLTTDGVVVNGTEYKVDALIFATGFEVGTNYTKRAGFDIVGRNGIKLSDKWAKGPRTLHGLQSHDFPNCFFLGYTQSGIAPNYVHTAEERAGHLAYILGRWRELGGGVIEAEQDAEDQWCTAMADSTVVGKQFFLDCTPSYLDSEGDNENPDSLLVAGYGGGPIAFFDILKQWREAGDMAGVSVR</sequence>
<reference evidence="9" key="1">
    <citation type="journal article" date="2021" name="Nat. Microbiol.">
        <title>Cocultivation of an ultrasmall environmental parasitic bacterium with lytic ability against bacteria associated with wastewater foams.</title>
        <authorList>
            <person name="Batinovic S."/>
            <person name="Rose J.J.A."/>
            <person name="Ratcliffe J."/>
            <person name="Seviour R.J."/>
            <person name="Petrovski S."/>
        </authorList>
    </citation>
    <scope>NUCLEOTIDE SEQUENCE</scope>
    <source>
        <strain evidence="9">CON9</strain>
    </source>
</reference>
<dbReference type="PANTHER" id="PTHR43098:SF4">
    <property type="entry name" value="BLR3857 PROTEIN"/>
    <property type="match status" value="1"/>
</dbReference>
<evidence type="ECO:0000256" key="5">
    <source>
        <dbReference type="ARBA" id="ARBA00022857"/>
    </source>
</evidence>
<accession>A0ABX6IGF5</accession>
<protein>
    <submittedName>
        <fullName evidence="9">NAD(P)-binding protein</fullName>
    </submittedName>
</protein>
<feature type="domain" description="FAD/NAD(P)-binding" evidence="8">
    <location>
        <begin position="70"/>
        <end position="293"/>
    </location>
</feature>
<evidence type="ECO:0000256" key="3">
    <source>
        <dbReference type="ARBA" id="ARBA00022630"/>
    </source>
</evidence>
<keyword evidence="10" id="KW-1185">Reference proteome</keyword>
<dbReference type="InterPro" id="IPR050775">
    <property type="entry name" value="FAD-binding_Monooxygenases"/>
</dbReference>
<dbReference type="SUPFAM" id="SSF51905">
    <property type="entry name" value="FAD/NAD(P)-binding domain"/>
    <property type="match status" value="1"/>
</dbReference>
<dbReference type="PANTHER" id="PTHR43098">
    <property type="entry name" value="L-ORNITHINE N(5)-MONOOXYGENASE-RELATED"/>
    <property type="match status" value="1"/>
</dbReference>
<proteinExistence type="inferred from homology"/>
<keyword evidence="5" id="KW-0521">NADP</keyword>
<keyword evidence="6" id="KW-0560">Oxidoreductase</keyword>
<evidence type="ECO:0000256" key="6">
    <source>
        <dbReference type="ARBA" id="ARBA00023002"/>
    </source>
</evidence>
<comment type="similarity">
    <text evidence="2">Belongs to the FAD-binding monooxygenase family.</text>
</comment>
<gene>
    <name evidence="9" type="ORF">GII31_04235</name>
</gene>